<accession>K1XIZ7</accession>
<dbReference type="HOGENOM" id="CLU_2121599_0_0_1"/>
<keyword evidence="4" id="KW-1185">Reference proteome</keyword>
<reference evidence="3 4" key="1">
    <citation type="journal article" date="2012" name="BMC Genomics">
        <title>Sequencing the genome of Marssonina brunnea reveals fungus-poplar co-evolution.</title>
        <authorList>
            <person name="Zhu S."/>
            <person name="Cao Y.-Z."/>
            <person name="Jiang C."/>
            <person name="Tan B.-Y."/>
            <person name="Wang Z."/>
            <person name="Feng S."/>
            <person name="Zhang L."/>
            <person name="Su X.-H."/>
            <person name="Brejova B."/>
            <person name="Vinar T."/>
            <person name="Xu M."/>
            <person name="Wang M.-X."/>
            <person name="Zhang S.-G."/>
            <person name="Huang M.-R."/>
            <person name="Wu R."/>
            <person name="Zhou Y."/>
        </authorList>
    </citation>
    <scope>NUCLEOTIDE SEQUENCE [LARGE SCALE GENOMIC DNA]</scope>
    <source>
        <strain evidence="3 4">MB_m1</strain>
    </source>
</reference>
<feature type="compositionally biased region" description="Basic and acidic residues" evidence="1">
    <location>
        <begin position="80"/>
        <end position="102"/>
    </location>
</feature>
<name>K1XIZ7_MARBU</name>
<sequence>MAEYLRKPIVSLLWLWPALFGVQIEIWKRSFEEAPLASMIPHFGIIQVQVQSKSKSTQNPTFRDSSIPELEGTVRVDPFSLRRPDPQIDHDSCSHSNDDAKSGLDLASTTQLGS</sequence>
<evidence type="ECO:0000313" key="3">
    <source>
        <dbReference type="EMBL" id="EKD20643.1"/>
    </source>
</evidence>
<feature type="region of interest" description="Disordered" evidence="1">
    <location>
        <begin position="78"/>
        <end position="114"/>
    </location>
</feature>
<dbReference type="EMBL" id="JH921429">
    <property type="protein sequence ID" value="EKD20643.1"/>
    <property type="molecule type" value="Genomic_DNA"/>
</dbReference>
<protein>
    <submittedName>
        <fullName evidence="3">Uncharacterized protein</fullName>
    </submittedName>
</protein>
<feature type="chain" id="PRO_5003855422" evidence="2">
    <location>
        <begin position="22"/>
        <end position="114"/>
    </location>
</feature>
<evidence type="ECO:0000256" key="1">
    <source>
        <dbReference type="SAM" id="MobiDB-lite"/>
    </source>
</evidence>
<dbReference type="Proteomes" id="UP000006753">
    <property type="component" value="Unassembled WGS sequence"/>
</dbReference>
<dbReference type="InParanoid" id="K1XIZ7"/>
<organism evidence="3 4">
    <name type="scientific">Marssonina brunnea f. sp. multigermtubi (strain MB_m1)</name>
    <name type="common">Marssonina leaf spot fungus</name>
    <dbReference type="NCBI Taxonomy" id="1072389"/>
    <lineage>
        <taxon>Eukaryota</taxon>
        <taxon>Fungi</taxon>
        <taxon>Dikarya</taxon>
        <taxon>Ascomycota</taxon>
        <taxon>Pezizomycotina</taxon>
        <taxon>Leotiomycetes</taxon>
        <taxon>Helotiales</taxon>
        <taxon>Drepanopezizaceae</taxon>
        <taxon>Drepanopeziza</taxon>
    </lineage>
</organism>
<evidence type="ECO:0000313" key="4">
    <source>
        <dbReference type="Proteomes" id="UP000006753"/>
    </source>
</evidence>
<dbReference type="KEGG" id="mbe:MBM_01325"/>
<evidence type="ECO:0000256" key="2">
    <source>
        <dbReference type="SAM" id="SignalP"/>
    </source>
</evidence>
<feature type="signal peptide" evidence="2">
    <location>
        <begin position="1"/>
        <end position="21"/>
    </location>
</feature>
<keyword evidence="2" id="KW-0732">Signal</keyword>
<proteinExistence type="predicted"/>
<dbReference type="AlphaFoldDB" id="K1XIZ7"/>
<gene>
    <name evidence="3" type="ORF">MBM_01325</name>
</gene>